<evidence type="ECO:0000313" key="2">
    <source>
        <dbReference type="EMBL" id="MBS3058187.1"/>
    </source>
</evidence>
<name>A0A8T4KVL8_9ARCH</name>
<sequence length="73" mass="8148">MAFEKLAEQGFGRKELGTTEQQSPKIKLGTTFFAEQEFALEELGTTFAVSPASNDYALLSKHASHLLREFKKP</sequence>
<protein>
    <submittedName>
        <fullName evidence="2">Uncharacterized protein</fullName>
    </submittedName>
</protein>
<comment type="caution">
    <text evidence="2">The sequence shown here is derived from an EMBL/GenBank/DDBJ whole genome shotgun (WGS) entry which is preliminary data.</text>
</comment>
<evidence type="ECO:0000256" key="1">
    <source>
        <dbReference type="SAM" id="MobiDB-lite"/>
    </source>
</evidence>
<organism evidence="2 3">
    <name type="scientific">Candidatus Iainarchaeum sp</name>
    <dbReference type="NCBI Taxonomy" id="3101447"/>
    <lineage>
        <taxon>Archaea</taxon>
        <taxon>Candidatus Iainarchaeota</taxon>
        <taxon>Candidatus Iainarchaeia</taxon>
        <taxon>Candidatus Iainarchaeales</taxon>
        <taxon>Candidatus Iainarchaeaceae</taxon>
        <taxon>Candidatus Iainarchaeum</taxon>
    </lineage>
</organism>
<accession>A0A8T4KVL8</accession>
<feature type="region of interest" description="Disordered" evidence="1">
    <location>
        <begin position="1"/>
        <end position="23"/>
    </location>
</feature>
<dbReference type="EMBL" id="JAGVWB010000013">
    <property type="protein sequence ID" value="MBS3058187.1"/>
    <property type="molecule type" value="Genomic_DNA"/>
</dbReference>
<reference evidence="2" key="1">
    <citation type="submission" date="2021-03" db="EMBL/GenBank/DDBJ databases">
        <authorList>
            <person name="Jaffe A."/>
        </authorList>
    </citation>
    <scope>NUCLEOTIDE SEQUENCE</scope>
    <source>
        <strain evidence="2">RIFCSPLOWO2_01_FULL_43_13</strain>
    </source>
</reference>
<dbReference type="Proteomes" id="UP000680185">
    <property type="component" value="Unassembled WGS sequence"/>
</dbReference>
<proteinExistence type="predicted"/>
<feature type="compositionally biased region" description="Basic and acidic residues" evidence="1">
    <location>
        <begin position="1"/>
        <end position="17"/>
    </location>
</feature>
<reference evidence="2" key="2">
    <citation type="submission" date="2021-05" db="EMBL/GenBank/DDBJ databases">
        <title>Protein family content uncovers lineage relationships and bacterial pathway maintenance mechanisms in DPANN archaea.</title>
        <authorList>
            <person name="Castelle C.J."/>
            <person name="Meheust R."/>
            <person name="Jaffe A.L."/>
            <person name="Seitz K."/>
            <person name="Gong X."/>
            <person name="Baker B.J."/>
            <person name="Banfield J.F."/>
        </authorList>
    </citation>
    <scope>NUCLEOTIDE SEQUENCE</scope>
    <source>
        <strain evidence="2">RIFCSPLOWO2_01_FULL_43_13</strain>
    </source>
</reference>
<evidence type="ECO:0000313" key="3">
    <source>
        <dbReference type="Proteomes" id="UP000680185"/>
    </source>
</evidence>
<dbReference type="AlphaFoldDB" id="A0A8T4KVL8"/>
<gene>
    <name evidence="2" type="ORF">J4478_02185</name>
</gene>